<keyword evidence="2" id="KW-0812">Transmembrane</keyword>
<accession>A0ABQ5GF26</accession>
<dbReference type="Proteomes" id="UP001151760">
    <property type="component" value="Unassembled WGS sequence"/>
</dbReference>
<feature type="region of interest" description="Disordered" evidence="1">
    <location>
        <begin position="33"/>
        <end position="86"/>
    </location>
</feature>
<dbReference type="PANTHER" id="PTHR34379:SF6">
    <property type="entry name" value="PROTEIN 3F"/>
    <property type="match status" value="1"/>
</dbReference>
<comment type="caution">
    <text evidence="3">The sequence shown here is derived from an EMBL/GenBank/DDBJ whole genome shotgun (WGS) entry which is preliminary data.</text>
</comment>
<name>A0ABQ5GF26_9ASTR</name>
<protein>
    <submittedName>
        <fullName evidence="3">Cystathionine beta-synthase protein</fullName>
    </submittedName>
</protein>
<sequence>MKTKFFLCMRPPVMETDDGDYVKLPPTVRSSYTKVTSKTSGRRKRVAPEKYTRQLSVKSNTNSLSGEISENKQENPDEKGNKKCEKPIIPVSDMNIPVAFSGEKSVCMEKVNGGYQSKSGLYIMVGSLFFTIFLGKFLGILCTLILVYFIYPHRKNDGNDGRRLENIEVKSPEKGSPEDYNKRVIMEGLLKRSHNRG</sequence>
<evidence type="ECO:0000313" key="4">
    <source>
        <dbReference type="Proteomes" id="UP001151760"/>
    </source>
</evidence>
<dbReference type="PANTHER" id="PTHR34379">
    <property type="entry name" value="OS07G0553800 PROTEIN"/>
    <property type="match status" value="1"/>
</dbReference>
<evidence type="ECO:0000256" key="1">
    <source>
        <dbReference type="SAM" id="MobiDB-lite"/>
    </source>
</evidence>
<gene>
    <name evidence="3" type="ORF">Tco_1040834</name>
</gene>
<evidence type="ECO:0000313" key="3">
    <source>
        <dbReference type="EMBL" id="GJT74109.1"/>
    </source>
</evidence>
<keyword evidence="4" id="KW-1185">Reference proteome</keyword>
<proteinExistence type="predicted"/>
<feature type="compositionally biased region" description="Basic and acidic residues" evidence="1">
    <location>
        <begin position="69"/>
        <end position="86"/>
    </location>
</feature>
<feature type="transmembrane region" description="Helical" evidence="2">
    <location>
        <begin position="121"/>
        <end position="151"/>
    </location>
</feature>
<reference evidence="3" key="1">
    <citation type="journal article" date="2022" name="Int. J. Mol. Sci.">
        <title>Draft Genome of Tanacetum Coccineum: Genomic Comparison of Closely Related Tanacetum-Family Plants.</title>
        <authorList>
            <person name="Yamashiro T."/>
            <person name="Shiraishi A."/>
            <person name="Nakayama K."/>
            <person name="Satake H."/>
        </authorList>
    </citation>
    <scope>NUCLEOTIDE SEQUENCE</scope>
</reference>
<dbReference type="InterPro" id="IPR040411">
    <property type="entry name" value="At5g23160-like"/>
</dbReference>
<organism evidence="3 4">
    <name type="scientific">Tanacetum coccineum</name>
    <dbReference type="NCBI Taxonomy" id="301880"/>
    <lineage>
        <taxon>Eukaryota</taxon>
        <taxon>Viridiplantae</taxon>
        <taxon>Streptophyta</taxon>
        <taxon>Embryophyta</taxon>
        <taxon>Tracheophyta</taxon>
        <taxon>Spermatophyta</taxon>
        <taxon>Magnoliopsida</taxon>
        <taxon>eudicotyledons</taxon>
        <taxon>Gunneridae</taxon>
        <taxon>Pentapetalae</taxon>
        <taxon>asterids</taxon>
        <taxon>campanulids</taxon>
        <taxon>Asterales</taxon>
        <taxon>Asteraceae</taxon>
        <taxon>Asteroideae</taxon>
        <taxon>Anthemideae</taxon>
        <taxon>Anthemidinae</taxon>
        <taxon>Tanacetum</taxon>
    </lineage>
</organism>
<evidence type="ECO:0000256" key="2">
    <source>
        <dbReference type="SAM" id="Phobius"/>
    </source>
</evidence>
<reference evidence="3" key="2">
    <citation type="submission" date="2022-01" db="EMBL/GenBank/DDBJ databases">
        <authorList>
            <person name="Yamashiro T."/>
            <person name="Shiraishi A."/>
            <person name="Satake H."/>
            <person name="Nakayama K."/>
        </authorList>
    </citation>
    <scope>NUCLEOTIDE SEQUENCE</scope>
</reference>
<keyword evidence="2" id="KW-0472">Membrane</keyword>
<dbReference type="EMBL" id="BQNB010018412">
    <property type="protein sequence ID" value="GJT74109.1"/>
    <property type="molecule type" value="Genomic_DNA"/>
</dbReference>
<keyword evidence="2" id="KW-1133">Transmembrane helix</keyword>
<feature type="compositionally biased region" description="Polar residues" evidence="1">
    <location>
        <begin position="53"/>
        <end position="68"/>
    </location>
</feature>